<dbReference type="InterPro" id="IPR041913">
    <property type="entry name" value="POLD3_sf"/>
</dbReference>
<evidence type="ECO:0000256" key="1">
    <source>
        <dbReference type="ARBA" id="ARBA00004123"/>
    </source>
</evidence>
<evidence type="ECO:0000313" key="6">
    <source>
        <dbReference type="EMBL" id="ODQ47996.1"/>
    </source>
</evidence>
<dbReference type="Gene3D" id="3.90.1030.20">
    <property type="entry name" value="DNA polymerase delta, p66 (Cdc27) subunit, wHTH domain"/>
    <property type="match status" value="1"/>
</dbReference>
<proteinExistence type="predicted"/>
<dbReference type="GO" id="GO:1904161">
    <property type="term" value="P:DNA synthesis involved in UV-damage excision repair"/>
    <property type="evidence" value="ECO:0007669"/>
    <property type="project" value="TreeGrafter"/>
</dbReference>
<feature type="compositionally biased region" description="Acidic residues" evidence="5">
    <location>
        <begin position="320"/>
        <end position="329"/>
    </location>
</feature>
<feature type="compositionally biased region" description="Acidic residues" evidence="5">
    <location>
        <begin position="290"/>
        <end position="307"/>
    </location>
</feature>
<feature type="compositionally biased region" description="Polar residues" evidence="5">
    <location>
        <begin position="420"/>
        <end position="431"/>
    </location>
</feature>
<gene>
    <name evidence="6" type="ORF">PICMEDRAFT_10924</name>
</gene>
<feature type="compositionally biased region" description="Acidic residues" evidence="5">
    <location>
        <begin position="343"/>
        <end position="358"/>
    </location>
</feature>
<dbReference type="Pfam" id="PF09507">
    <property type="entry name" value="CDC27"/>
    <property type="match status" value="1"/>
</dbReference>
<evidence type="ECO:0000256" key="3">
    <source>
        <dbReference type="ARBA" id="ARBA00022705"/>
    </source>
</evidence>
<evidence type="ECO:0000313" key="7">
    <source>
        <dbReference type="Proteomes" id="UP000094455"/>
    </source>
</evidence>
<dbReference type="Proteomes" id="UP000094455">
    <property type="component" value="Unassembled WGS sequence"/>
</dbReference>
<dbReference type="GO" id="GO:0006297">
    <property type="term" value="P:nucleotide-excision repair, DNA gap filling"/>
    <property type="evidence" value="ECO:0007669"/>
    <property type="project" value="TreeGrafter"/>
</dbReference>
<feature type="region of interest" description="Disordered" evidence="5">
    <location>
        <begin position="152"/>
        <end position="438"/>
    </location>
</feature>
<dbReference type="InterPro" id="IPR019038">
    <property type="entry name" value="POLD3"/>
</dbReference>
<dbReference type="GO" id="GO:0043625">
    <property type="term" value="C:delta DNA polymerase complex"/>
    <property type="evidence" value="ECO:0007669"/>
    <property type="project" value="InterPro"/>
</dbReference>
<accession>A0A1E3NPP5</accession>
<feature type="compositionally biased region" description="Polar residues" evidence="5">
    <location>
        <begin position="256"/>
        <end position="271"/>
    </location>
</feature>
<feature type="compositionally biased region" description="Polar residues" evidence="5">
    <location>
        <begin position="397"/>
        <end position="411"/>
    </location>
</feature>
<keyword evidence="7" id="KW-1185">Reference proteome</keyword>
<reference evidence="6 7" key="1">
    <citation type="journal article" date="2016" name="Proc. Natl. Acad. Sci. U.S.A.">
        <title>Comparative genomics of biotechnologically important yeasts.</title>
        <authorList>
            <person name="Riley R."/>
            <person name="Haridas S."/>
            <person name="Wolfe K.H."/>
            <person name="Lopes M.R."/>
            <person name="Hittinger C.T."/>
            <person name="Goeker M."/>
            <person name="Salamov A.A."/>
            <person name="Wisecaver J.H."/>
            <person name="Long T.M."/>
            <person name="Calvey C.H."/>
            <person name="Aerts A.L."/>
            <person name="Barry K.W."/>
            <person name="Choi C."/>
            <person name="Clum A."/>
            <person name="Coughlan A.Y."/>
            <person name="Deshpande S."/>
            <person name="Douglass A.P."/>
            <person name="Hanson S.J."/>
            <person name="Klenk H.-P."/>
            <person name="LaButti K.M."/>
            <person name="Lapidus A."/>
            <person name="Lindquist E.A."/>
            <person name="Lipzen A.M."/>
            <person name="Meier-Kolthoff J.P."/>
            <person name="Ohm R.A."/>
            <person name="Otillar R.P."/>
            <person name="Pangilinan J.L."/>
            <person name="Peng Y."/>
            <person name="Rokas A."/>
            <person name="Rosa C.A."/>
            <person name="Scheuner C."/>
            <person name="Sibirny A.A."/>
            <person name="Slot J.C."/>
            <person name="Stielow J.B."/>
            <person name="Sun H."/>
            <person name="Kurtzman C.P."/>
            <person name="Blackwell M."/>
            <person name="Grigoriev I.V."/>
            <person name="Jeffries T.W."/>
        </authorList>
    </citation>
    <scope>NUCLEOTIDE SEQUENCE [LARGE SCALE GENOMIC DNA]</scope>
    <source>
        <strain evidence="6 7">NRRL Y-2026</strain>
    </source>
</reference>
<evidence type="ECO:0000256" key="4">
    <source>
        <dbReference type="ARBA" id="ARBA00023242"/>
    </source>
</evidence>
<evidence type="ECO:0000256" key="5">
    <source>
        <dbReference type="SAM" id="MobiDB-lite"/>
    </source>
</evidence>
<keyword evidence="3" id="KW-0235">DNA replication</keyword>
<sequence length="438" mass="49426">MTQEHIDYLEKRLGISKKPVTARFLSRKWMVPAKEASEIMHHFYTSHQTDSVFKDLSIKYSVCGKQKAVKKMDKEENFERHADVLVKIVDKDDLNDSIEKLFSSVVSCQMYSMHLQSAVSLTNIIDTCTTNKWSFSEENMTKCGILQTATNGILEQPEEQQEDRPARRAQTEPLKAQNSIHIEDKSESKTQDKTESKTKAKMEDHDKSRPVYVSRKASSNPTPSTSASTKISTEARKPLYTSRKRNKEPAEVGNKDISSATSSKRAKLSSQAERKKQEDEKKGLAKMLEDDFSDDAFENVNQGDDDSTVEKETEYKYDDIDIAEPEEEKSNEAQGKTMHESQEETEATLENISEDDVAENPATISSNQPAEPQPDVETYVDADGYVVRKVNRKTAKPAQSSTTPAKSSYTIDTKPLKNKGGNSARKQSNLMSFFKKKD</sequence>
<dbReference type="AlphaFoldDB" id="A0A1E3NPP5"/>
<feature type="compositionally biased region" description="Basic and acidic residues" evidence="5">
    <location>
        <begin position="272"/>
        <end position="289"/>
    </location>
</feature>
<dbReference type="EMBL" id="KV454002">
    <property type="protein sequence ID" value="ODQ47996.1"/>
    <property type="molecule type" value="Genomic_DNA"/>
</dbReference>
<organism evidence="6 7">
    <name type="scientific">Pichia membranifaciens NRRL Y-2026</name>
    <dbReference type="NCBI Taxonomy" id="763406"/>
    <lineage>
        <taxon>Eukaryota</taxon>
        <taxon>Fungi</taxon>
        <taxon>Dikarya</taxon>
        <taxon>Ascomycota</taxon>
        <taxon>Saccharomycotina</taxon>
        <taxon>Pichiomycetes</taxon>
        <taxon>Pichiales</taxon>
        <taxon>Pichiaceae</taxon>
        <taxon>Pichia</taxon>
    </lineage>
</organism>
<dbReference type="PANTHER" id="PTHR17598:SF13">
    <property type="entry name" value="DNA POLYMERASE DELTA SUBUNIT 3"/>
    <property type="match status" value="1"/>
</dbReference>
<dbReference type="RefSeq" id="XP_019019109.1">
    <property type="nucleotide sequence ID" value="XM_019159729.1"/>
</dbReference>
<feature type="compositionally biased region" description="Basic and acidic residues" evidence="5">
    <location>
        <begin position="308"/>
        <end position="319"/>
    </location>
</feature>
<protein>
    <recommendedName>
        <fullName evidence="2">DNA polymerase delta subunit 3</fullName>
    </recommendedName>
</protein>
<keyword evidence="4" id="KW-0539">Nucleus</keyword>
<dbReference type="GeneID" id="30176416"/>
<name>A0A1E3NPP5_9ASCO</name>
<evidence type="ECO:0000256" key="2">
    <source>
        <dbReference type="ARBA" id="ARBA00017589"/>
    </source>
</evidence>
<feature type="compositionally biased region" description="Low complexity" evidence="5">
    <location>
        <begin position="217"/>
        <end position="229"/>
    </location>
</feature>
<dbReference type="GO" id="GO:0003887">
    <property type="term" value="F:DNA-directed DNA polymerase activity"/>
    <property type="evidence" value="ECO:0007669"/>
    <property type="project" value="TreeGrafter"/>
</dbReference>
<dbReference type="PANTHER" id="PTHR17598">
    <property type="entry name" value="DNA POLYMERASE DELTA SUBUNIT 3"/>
    <property type="match status" value="1"/>
</dbReference>
<dbReference type="OrthoDB" id="3995692at2759"/>
<comment type="subcellular location">
    <subcellularLocation>
        <location evidence="1">Nucleus</location>
    </subcellularLocation>
</comment>
<dbReference type="GO" id="GO:0006271">
    <property type="term" value="P:DNA strand elongation involved in DNA replication"/>
    <property type="evidence" value="ECO:0007669"/>
    <property type="project" value="TreeGrafter"/>
</dbReference>
<dbReference type="STRING" id="763406.A0A1E3NPP5"/>
<feature type="compositionally biased region" description="Basic and acidic residues" evidence="5">
    <location>
        <begin position="181"/>
        <end position="209"/>
    </location>
</feature>